<reference evidence="3 4" key="1">
    <citation type="journal article" date="2014" name="Int. J. Syst. Evol. Microbiol.">
        <title>Complete genome sequence of Corynebacterium casei LMG S-19264T (=DSM 44701T), isolated from a smear-ripened cheese.</title>
        <authorList>
            <consortium name="US DOE Joint Genome Institute (JGI-PGF)"/>
            <person name="Walter F."/>
            <person name="Albersmeier A."/>
            <person name="Kalinowski J."/>
            <person name="Ruckert C."/>
        </authorList>
    </citation>
    <scope>NUCLEOTIDE SEQUENCE [LARGE SCALE GENOMIC DNA]</scope>
    <source>
        <strain evidence="3 4">CGMCC 1.15286</strain>
    </source>
</reference>
<dbReference type="PANTHER" id="PTHR35271">
    <property type="entry name" value="ABC TRANSPORTER, SUBSTRATE-BINDING LIPOPROTEIN-RELATED"/>
    <property type="match status" value="1"/>
</dbReference>
<name>A0A917HU16_9BACL</name>
<evidence type="ECO:0000313" key="3">
    <source>
        <dbReference type="EMBL" id="GGG90532.1"/>
    </source>
</evidence>
<dbReference type="Proteomes" id="UP000600247">
    <property type="component" value="Unassembled WGS sequence"/>
</dbReference>
<sequence>MKMKWLVPLALVLLLVVSACGSKPENNASGGNNGSTGTENSGSETPKDSKKYKVSISQIVEHPSLDATREGFLAALKDAGFVDGDNLTVDFNTAQGDQTNNGSIAQKIAGAKADLALGIATPSAQAIVQAYVNAGNKGPVLFAAVTDPLDAKLVTNLDAPGGNVTGASDTNPEAIVQLMDFIAANFPNVKNVGMVINKGETNAVVMAKNAEQALAKHNIKLVQAAVTNTSEVKQAGESLVGKVDAMFIALDNTVVAAVESLLQIAKDNDIPFFSSDRDTVEKGAFATVGFKYYDHGYQVGEMAAEILKGKNPAEMKVTVPDKLDLILNMKAAADQGITVTDEMKAGVKDPANNIIE</sequence>
<evidence type="ECO:0000256" key="1">
    <source>
        <dbReference type="SAM" id="MobiDB-lite"/>
    </source>
</evidence>
<keyword evidence="2" id="KW-0732">Signal</keyword>
<dbReference type="CDD" id="cd06325">
    <property type="entry name" value="PBP1_ABC_unchar_transporter"/>
    <property type="match status" value="1"/>
</dbReference>
<feature type="compositionally biased region" description="Low complexity" evidence="1">
    <location>
        <begin position="25"/>
        <end position="44"/>
    </location>
</feature>
<dbReference type="InterPro" id="IPR007487">
    <property type="entry name" value="ABC_transpt-TYRBP-like"/>
</dbReference>
<feature type="signal peptide" evidence="2">
    <location>
        <begin position="1"/>
        <end position="19"/>
    </location>
</feature>
<organism evidence="3 4">
    <name type="scientific">Paenibacillus radicis</name>
    <name type="common">ex Gao et al. 2016</name>
    <dbReference type="NCBI Taxonomy" id="1737354"/>
    <lineage>
        <taxon>Bacteria</taxon>
        <taxon>Bacillati</taxon>
        <taxon>Bacillota</taxon>
        <taxon>Bacilli</taxon>
        <taxon>Bacillales</taxon>
        <taxon>Paenibacillaceae</taxon>
        <taxon>Paenibacillus</taxon>
    </lineage>
</organism>
<proteinExistence type="predicted"/>
<dbReference type="SUPFAM" id="SSF53822">
    <property type="entry name" value="Periplasmic binding protein-like I"/>
    <property type="match status" value="1"/>
</dbReference>
<protein>
    <submittedName>
        <fullName evidence="3">ABC transporter substrate-binding protein</fullName>
    </submittedName>
</protein>
<dbReference type="AlphaFoldDB" id="A0A917HU16"/>
<feature type="chain" id="PRO_5039193642" evidence="2">
    <location>
        <begin position="20"/>
        <end position="356"/>
    </location>
</feature>
<dbReference type="EMBL" id="BMHY01000024">
    <property type="protein sequence ID" value="GGG90532.1"/>
    <property type="molecule type" value="Genomic_DNA"/>
</dbReference>
<dbReference type="PANTHER" id="PTHR35271:SF1">
    <property type="entry name" value="ABC TRANSPORTER, SUBSTRATE-BINDING LIPOPROTEIN"/>
    <property type="match status" value="1"/>
</dbReference>
<gene>
    <name evidence="3" type="ORF">GCM10010918_56860</name>
</gene>
<comment type="caution">
    <text evidence="3">The sequence shown here is derived from an EMBL/GenBank/DDBJ whole genome shotgun (WGS) entry which is preliminary data.</text>
</comment>
<accession>A0A917HU16</accession>
<dbReference type="RefSeq" id="WP_188893045.1">
    <property type="nucleotide sequence ID" value="NZ_BMHY01000024.1"/>
</dbReference>
<feature type="region of interest" description="Disordered" evidence="1">
    <location>
        <begin position="24"/>
        <end position="50"/>
    </location>
</feature>
<dbReference type="InterPro" id="IPR028082">
    <property type="entry name" value="Peripla_BP_I"/>
</dbReference>
<keyword evidence="4" id="KW-1185">Reference proteome</keyword>
<evidence type="ECO:0000256" key="2">
    <source>
        <dbReference type="SAM" id="SignalP"/>
    </source>
</evidence>
<evidence type="ECO:0000313" key="4">
    <source>
        <dbReference type="Proteomes" id="UP000600247"/>
    </source>
</evidence>
<dbReference type="PROSITE" id="PS51257">
    <property type="entry name" value="PROKAR_LIPOPROTEIN"/>
    <property type="match status" value="1"/>
</dbReference>
<dbReference type="Gene3D" id="3.40.50.2300">
    <property type="match status" value="2"/>
</dbReference>
<dbReference type="Pfam" id="PF04392">
    <property type="entry name" value="ABC_sub_bind"/>
    <property type="match status" value="1"/>
</dbReference>